<dbReference type="EMBL" id="WOSY01000001">
    <property type="protein sequence ID" value="NHN87366.1"/>
    <property type="molecule type" value="Genomic_DNA"/>
</dbReference>
<dbReference type="Pfam" id="PF00534">
    <property type="entry name" value="Glycos_transf_1"/>
    <property type="match status" value="1"/>
</dbReference>
<keyword evidence="4" id="KW-1185">Reference proteome</keyword>
<evidence type="ECO:0000313" key="4">
    <source>
        <dbReference type="Proteomes" id="UP000631653"/>
    </source>
</evidence>
<evidence type="ECO:0000313" key="3">
    <source>
        <dbReference type="EMBL" id="NHN87366.1"/>
    </source>
</evidence>
<dbReference type="SUPFAM" id="SSF53756">
    <property type="entry name" value="UDP-Glycosyltransferase/glycogen phosphorylase"/>
    <property type="match status" value="1"/>
</dbReference>
<dbReference type="RefSeq" id="WP_173568639.1">
    <property type="nucleotide sequence ID" value="NZ_WOSY01000001.1"/>
</dbReference>
<evidence type="ECO:0000259" key="2">
    <source>
        <dbReference type="Pfam" id="PF00534"/>
    </source>
</evidence>
<reference evidence="3 4" key="1">
    <citation type="journal article" date="2020" name="Int. J. Syst. Evol. Microbiol.">
        <title>Novel acetic acid bacteria from cider fermentations: Acetobacter conturbans sp. nov. and Acetobacter fallax sp. nov.</title>
        <authorList>
            <person name="Sombolestani A.S."/>
            <person name="Cleenwerck I."/>
            <person name="Cnockaert M."/>
            <person name="Borremans W."/>
            <person name="Wieme A.D."/>
            <person name="De Vuyst L."/>
            <person name="Vandamme P."/>
        </authorList>
    </citation>
    <scope>NUCLEOTIDE SEQUENCE [LARGE SCALE GENOMIC DNA]</scope>
    <source>
        <strain evidence="3 4">LMG 1627</strain>
    </source>
</reference>
<organism evidence="3 4">
    <name type="scientific">Acetobacter conturbans</name>
    <dbReference type="NCBI Taxonomy" id="1737472"/>
    <lineage>
        <taxon>Bacteria</taxon>
        <taxon>Pseudomonadati</taxon>
        <taxon>Pseudomonadota</taxon>
        <taxon>Alphaproteobacteria</taxon>
        <taxon>Acetobacterales</taxon>
        <taxon>Acetobacteraceae</taxon>
        <taxon>Acetobacter</taxon>
    </lineage>
</organism>
<dbReference type="InterPro" id="IPR001296">
    <property type="entry name" value="Glyco_trans_1"/>
</dbReference>
<sequence length="456" mass="50878">MPSTLWIDVTDLLLYLGQHDRPSGIQRVVFELGSALATSDPERVGFVRRFAGPTDLETVAWEDIENLFASVTQDTSRTRRTQGLLKATTIAPFNPPEQRLALLGASVRAQADVLRQFGRLAGRIARSVTHTVGNHHSKGRKTSSRPPSGHLLSEIARAGDMFFTPGSPWELDDYAETVRWLRDNHRMTFGLLVHDVFPVFHPEWCAQGVITTFTTWHRKILPLADHVFTLSSATARDLTTYAMQERIGMLSPPIRIGAGITFRKHASEQNNFPHLPAAGSYVLFVSTLEARKNHALLFRVWRRLVEERGSENAPTLIFAGRSGWLVSDLLQQLDNANWLDGKICHIPSPTDAELAALYEGCLFTIFPSLAEGWGLPVTESLLFGQPCLASGTTAIPEAGGTFVRYFDPDNAGDVLRVISETLDDPTGLAIWRERIRRQFIPPDWCDSARIILNRLH</sequence>
<accession>A0ABX0JXT0</accession>
<name>A0ABX0JXT0_9PROT</name>
<dbReference type="Gene3D" id="3.40.50.2000">
    <property type="entry name" value="Glycogen Phosphorylase B"/>
    <property type="match status" value="1"/>
</dbReference>
<feature type="domain" description="Glycosyl transferase family 1" evidence="2">
    <location>
        <begin position="279"/>
        <end position="436"/>
    </location>
</feature>
<evidence type="ECO:0000256" key="1">
    <source>
        <dbReference type="ARBA" id="ARBA00022679"/>
    </source>
</evidence>
<comment type="caution">
    <text evidence="3">The sequence shown here is derived from an EMBL/GenBank/DDBJ whole genome shotgun (WGS) entry which is preliminary data.</text>
</comment>
<gene>
    <name evidence="3" type="ORF">GOB81_01765</name>
</gene>
<dbReference type="Proteomes" id="UP000631653">
    <property type="component" value="Unassembled WGS sequence"/>
</dbReference>
<dbReference type="CDD" id="cd03809">
    <property type="entry name" value="GT4_MtfB-like"/>
    <property type="match status" value="1"/>
</dbReference>
<keyword evidence="1" id="KW-0808">Transferase</keyword>
<dbReference type="PANTHER" id="PTHR46401">
    <property type="entry name" value="GLYCOSYLTRANSFERASE WBBK-RELATED"/>
    <property type="match status" value="1"/>
</dbReference>
<dbReference type="PANTHER" id="PTHR46401:SF2">
    <property type="entry name" value="GLYCOSYLTRANSFERASE WBBK-RELATED"/>
    <property type="match status" value="1"/>
</dbReference>
<proteinExistence type="predicted"/>
<protein>
    <submittedName>
        <fullName evidence="3">Glycosyltransferase</fullName>
    </submittedName>
</protein>